<comment type="caution">
    <text evidence="8">The sequence shown here is derived from an EMBL/GenBank/DDBJ whole genome shotgun (WGS) entry which is preliminary data.</text>
</comment>
<organism evidence="8 9">
    <name type="scientific">Qingrenia yutianensis</name>
    <dbReference type="NCBI Taxonomy" id="2763676"/>
    <lineage>
        <taxon>Bacteria</taxon>
        <taxon>Bacillati</taxon>
        <taxon>Bacillota</taxon>
        <taxon>Clostridia</taxon>
        <taxon>Eubacteriales</taxon>
        <taxon>Oscillospiraceae</taxon>
        <taxon>Qingrenia</taxon>
    </lineage>
</organism>
<evidence type="ECO:0000256" key="4">
    <source>
        <dbReference type="ARBA" id="ARBA00005524"/>
    </source>
</evidence>
<dbReference type="Pfam" id="PF10143">
    <property type="entry name" value="PhosphMutase"/>
    <property type="match status" value="1"/>
</dbReference>
<evidence type="ECO:0000256" key="6">
    <source>
        <dbReference type="ARBA" id="ARBA00023235"/>
    </source>
</evidence>
<evidence type="ECO:0000313" key="9">
    <source>
        <dbReference type="Proteomes" id="UP000647416"/>
    </source>
</evidence>
<comment type="catalytic activity">
    <reaction evidence="1">
        <text>(2R)-2-phosphoglycerate = (2R)-3-phosphoglycerate</text>
        <dbReference type="Rhea" id="RHEA:15901"/>
        <dbReference type="ChEBI" id="CHEBI:58272"/>
        <dbReference type="ChEBI" id="CHEBI:58289"/>
        <dbReference type="EC" id="5.4.2.12"/>
    </reaction>
</comment>
<dbReference type="Gene3D" id="3.40.720.10">
    <property type="entry name" value="Alkaline Phosphatase, subunit A"/>
    <property type="match status" value="1"/>
</dbReference>
<dbReference type="NCBIfam" id="NF003242">
    <property type="entry name" value="PRK04200.1"/>
    <property type="match status" value="1"/>
</dbReference>
<dbReference type="InterPro" id="IPR042253">
    <property type="entry name" value="Pglycerate_mutase_ApgM_sf"/>
</dbReference>
<dbReference type="EMBL" id="JACRTE010000006">
    <property type="protein sequence ID" value="MBC8596565.1"/>
    <property type="molecule type" value="Genomic_DNA"/>
</dbReference>
<dbReference type="NCBIfam" id="TIGR00306">
    <property type="entry name" value="apgM"/>
    <property type="match status" value="1"/>
</dbReference>
<dbReference type="AlphaFoldDB" id="A0A926ITG7"/>
<dbReference type="InterPro" id="IPR004456">
    <property type="entry name" value="Pglycerate_mutase_ApgM"/>
</dbReference>
<dbReference type="Proteomes" id="UP000647416">
    <property type="component" value="Unassembled WGS sequence"/>
</dbReference>
<keyword evidence="5" id="KW-0324">Glycolysis</keyword>
<keyword evidence="6 8" id="KW-0413">Isomerase</keyword>
<evidence type="ECO:0000256" key="2">
    <source>
        <dbReference type="ARBA" id="ARBA00002315"/>
    </source>
</evidence>
<evidence type="ECO:0000256" key="5">
    <source>
        <dbReference type="ARBA" id="ARBA00023152"/>
    </source>
</evidence>
<dbReference type="InterPro" id="IPR006124">
    <property type="entry name" value="Metalloenzyme"/>
</dbReference>
<dbReference type="PANTHER" id="PTHR31209:SF4">
    <property type="entry name" value="2,3-BISPHOSPHOGLYCERATE-INDEPENDENT PHOSPHOGLYCERATE MUTASE"/>
    <property type="match status" value="1"/>
</dbReference>
<sequence>MKYIVVLGDGMADYPVDALGKKTPLEYAKKPYIDSLCKKGVTGLVSNVPDNLKPGSDVANLSAMGYDPQIYYSGRSPLEAVSMGVDIKDTDVVFRCNVVTVTDEERYEDKKIIDHSADEITTDEARELIKAVNDAFKNDFLTFYPGVSYRHAMVWANGSTNVELVPPHDILERRIGDYIPKGDGADIIYDMMKKSYDILKDHPVNVDRIKRGLNPANSIWIWGEGRKPRLESFKKLYGLDGAVISAVDLIKGIAICAGLKSIDVDGATGNVNTNFKGKADAALDAFKDGADFVYIHLEAPDECGHRAEIENKVRSIELIDEKIVGYICDNLNKIGEEYRMLILPDHPTPLALRTHTRDAVPFVLYDSTSPKDNKVSSYTEANAKESGIYYDKGYKLLNVFLKK</sequence>
<comment type="pathway">
    <text evidence="3">Carbohydrate degradation.</text>
</comment>
<comment type="function">
    <text evidence="2">Catalyzes the interconversion of 2-phosphoglycerate and 3-phosphoglycerate.</text>
</comment>
<dbReference type="GO" id="GO:0006096">
    <property type="term" value="P:glycolytic process"/>
    <property type="evidence" value="ECO:0007669"/>
    <property type="project" value="UniProtKB-KW"/>
</dbReference>
<dbReference type="EC" id="5.4.2.12" evidence="8"/>
<dbReference type="GO" id="GO:0004619">
    <property type="term" value="F:phosphoglycerate mutase activity"/>
    <property type="evidence" value="ECO:0007669"/>
    <property type="project" value="UniProtKB-EC"/>
</dbReference>
<comment type="similarity">
    <text evidence="4">Belongs to the BPG-independent phosphoglycerate mutase family. A-PGAM subfamily.</text>
</comment>
<dbReference type="InterPro" id="IPR023665">
    <property type="entry name" value="ApgAM_prokaryotes"/>
</dbReference>
<evidence type="ECO:0000256" key="3">
    <source>
        <dbReference type="ARBA" id="ARBA00004921"/>
    </source>
</evidence>
<dbReference type="InterPro" id="IPR017850">
    <property type="entry name" value="Alkaline_phosphatase_core_sf"/>
</dbReference>
<dbReference type="PANTHER" id="PTHR31209">
    <property type="entry name" value="COFACTOR-INDEPENDENT PHOSPHOGLYCERATE MUTASE"/>
    <property type="match status" value="1"/>
</dbReference>
<dbReference type="Gene3D" id="3.30.70.2130">
    <property type="entry name" value="Metalloenzyme domain"/>
    <property type="match status" value="1"/>
</dbReference>
<keyword evidence="9" id="KW-1185">Reference proteome</keyword>
<dbReference type="CDD" id="cd16011">
    <property type="entry name" value="iPGM_like"/>
    <property type="match status" value="1"/>
</dbReference>
<proteinExistence type="inferred from homology"/>
<dbReference type="GO" id="GO:0046872">
    <property type="term" value="F:metal ion binding"/>
    <property type="evidence" value="ECO:0007669"/>
    <property type="project" value="InterPro"/>
</dbReference>
<name>A0A926ITG7_9FIRM</name>
<dbReference type="NCBIfam" id="TIGR02535">
    <property type="entry name" value="hyp_Hser_kinase"/>
    <property type="match status" value="1"/>
</dbReference>
<dbReference type="PIRSF" id="PIRSF006392">
    <property type="entry name" value="IPGAM_arch"/>
    <property type="match status" value="1"/>
</dbReference>
<protein>
    <submittedName>
        <fullName evidence="8">Cofactor-independent phosphoglycerate mutase</fullName>
        <ecNumber evidence="8">5.4.2.12</ecNumber>
    </submittedName>
</protein>
<evidence type="ECO:0000259" key="7">
    <source>
        <dbReference type="Pfam" id="PF01676"/>
    </source>
</evidence>
<feature type="domain" description="Metalloenzyme" evidence="7">
    <location>
        <begin position="1"/>
        <end position="371"/>
    </location>
</feature>
<evidence type="ECO:0000313" key="8">
    <source>
        <dbReference type="EMBL" id="MBC8596565.1"/>
    </source>
</evidence>
<accession>A0A926ITG7</accession>
<gene>
    <name evidence="8" type="ORF">H8706_06740</name>
</gene>
<dbReference type="Pfam" id="PF01676">
    <property type="entry name" value="Metalloenzyme"/>
    <property type="match status" value="1"/>
</dbReference>
<dbReference type="SUPFAM" id="SSF53649">
    <property type="entry name" value="Alkaline phosphatase-like"/>
    <property type="match status" value="1"/>
</dbReference>
<evidence type="ECO:0000256" key="1">
    <source>
        <dbReference type="ARBA" id="ARBA00000370"/>
    </source>
</evidence>
<dbReference type="RefSeq" id="WP_262432030.1">
    <property type="nucleotide sequence ID" value="NZ_JACRTE010000006.1"/>
</dbReference>
<reference evidence="8" key="1">
    <citation type="submission" date="2020-08" db="EMBL/GenBank/DDBJ databases">
        <title>Genome public.</title>
        <authorList>
            <person name="Liu C."/>
            <person name="Sun Q."/>
        </authorList>
    </citation>
    <scope>NUCLEOTIDE SEQUENCE</scope>
    <source>
        <strain evidence="8">NSJ-50</strain>
    </source>
</reference>